<comment type="caution">
    <text evidence="17">The sequence shown here is derived from an EMBL/GenBank/DDBJ whole genome shotgun (WGS) entry which is preliminary data.</text>
</comment>
<evidence type="ECO:0000256" key="14">
    <source>
        <dbReference type="ARBA" id="ARBA00048157"/>
    </source>
</evidence>
<evidence type="ECO:0000256" key="6">
    <source>
        <dbReference type="ARBA" id="ARBA00022801"/>
    </source>
</evidence>
<dbReference type="InterPro" id="IPR042101">
    <property type="entry name" value="SRP54_N_sf"/>
</dbReference>
<evidence type="ECO:0000256" key="7">
    <source>
        <dbReference type="ARBA" id="ARBA00022824"/>
    </source>
</evidence>
<dbReference type="EMBL" id="JAANQT010000400">
    <property type="protein sequence ID" value="KAG1311323.1"/>
    <property type="molecule type" value="Genomic_DNA"/>
</dbReference>
<keyword evidence="9" id="KW-0342">GTP-binding</keyword>
<dbReference type="SMART" id="SM00963">
    <property type="entry name" value="SRP54_N"/>
    <property type="match status" value="1"/>
</dbReference>
<dbReference type="Pfam" id="PF00448">
    <property type="entry name" value="SRP54"/>
    <property type="match status" value="1"/>
</dbReference>
<dbReference type="InterPro" id="IPR000897">
    <property type="entry name" value="SRP54_GTPase_dom"/>
</dbReference>
<protein>
    <recommendedName>
        <fullName evidence="13">signal-recognition-particle GTPase</fullName>
        <ecNumber evidence="13">3.6.5.4</ecNumber>
    </recommendedName>
    <alternativeName>
        <fullName evidence="12">Signal recognition particle 54 kDa protein homolog</fullName>
    </alternativeName>
</protein>
<dbReference type="Pfam" id="PF02881">
    <property type="entry name" value="SRP54_N"/>
    <property type="match status" value="1"/>
</dbReference>
<dbReference type="SMART" id="SM00382">
    <property type="entry name" value="AAA"/>
    <property type="match status" value="1"/>
</dbReference>
<dbReference type="GO" id="GO:0030942">
    <property type="term" value="F:endoplasmic reticulum signal peptide binding"/>
    <property type="evidence" value="ECO:0007669"/>
    <property type="project" value="TreeGrafter"/>
</dbReference>
<feature type="domain" description="SRP54-type proteins GTP-binding" evidence="16">
    <location>
        <begin position="541"/>
        <end position="554"/>
    </location>
</feature>
<evidence type="ECO:0000256" key="2">
    <source>
        <dbReference type="ARBA" id="ARBA00004496"/>
    </source>
</evidence>
<keyword evidence="6" id="KW-0378">Hydrolase</keyword>
<evidence type="ECO:0000256" key="1">
    <source>
        <dbReference type="ARBA" id="ARBA00004240"/>
    </source>
</evidence>
<evidence type="ECO:0000256" key="13">
    <source>
        <dbReference type="ARBA" id="ARBA00035672"/>
    </source>
</evidence>
<dbReference type="PROSITE" id="PS00300">
    <property type="entry name" value="SRP54"/>
    <property type="match status" value="1"/>
</dbReference>
<gene>
    <name evidence="17" type="ORF">G6F64_003883</name>
</gene>
<dbReference type="Pfam" id="PF02978">
    <property type="entry name" value="SRP_SPB"/>
    <property type="match status" value="1"/>
</dbReference>
<evidence type="ECO:0000313" key="18">
    <source>
        <dbReference type="Proteomes" id="UP000716291"/>
    </source>
</evidence>
<evidence type="ECO:0000256" key="11">
    <source>
        <dbReference type="ARBA" id="ARBA00023274"/>
    </source>
</evidence>
<dbReference type="GO" id="GO:0003924">
    <property type="term" value="F:GTPase activity"/>
    <property type="evidence" value="ECO:0007669"/>
    <property type="project" value="InterPro"/>
</dbReference>
<dbReference type="CDD" id="cd17875">
    <property type="entry name" value="SRP54_G"/>
    <property type="match status" value="1"/>
</dbReference>
<dbReference type="SUPFAM" id="SSF52540">
    <property type="entry name" value="P-loop containing nucleoside triphosphate hydrolases"/>
    <property type="match status" value="1"/>
</dbReference>
<keyword evidence="11" id="KW-0687">Ribonucleoprotein</keyword>
<dbReference type="Gene3D" id="1.20.120.140">
    <property type="entry name" value="Signal recognition particle SRP54, nucleotide-binding domain"/>
    <property type="match status" value="1"/>
</dbReference>
<comment type="catalytic activity">
    <reaction evidence="14">
        <text>GTP + H2O = GDP + phosphate + H(+)</text>
        <dbReference type="Rhea" id="RHEA:19669"/>
        <dbReference type="ChEBI" id="CHEBI:15377"/>
        <dbReference type="ChEBI" id="CHEBI:15378"/>
        <dbReference type="ChEBI" id="CHEBI:37565"/>
        <dbReference type="ChEBI" id="CHEBI:43474"/>
        <dbReference type="ChEBI" id="CHEBI:58189"/>
        <dbReference type="EC" id="3.6.5.4"/>
    </reaction>
    <physiologicalReaction direction="left-to-right" evidence="14">
        <dbReference type="Rhea" id="RHEA:19670"/>
    </physiologicalReaction>
</comment>
<comment type="subcellular location">
    <subcellularLocation>
        <location evidence="2">Cytoplasm</location>
    </subcellularLocation>
    <subcellularLocation>
        <location evidence="1">Endoplasmic reticulum</location>
    </subcellularLocation>
</comment>
<dbReference type="SUPFAM" id="SSF47446">
    <property type="entry name" value="Signal peptide-binding domain"/>
    <property type="match status" value="1"/>
</dbReference>
<dbReference type="FunFam" id="3.40.50.300:FF:000022">
    <property type="entry name" value="Signal recognition particle 54 kDa subunit"/>
    <property type="match status" value="1"/>
</dbReference>
<dbReference type="GO" id="GO:0005786">
    <property type="term" value="C:signal recognition particle, endoplasmic reticulum targeting"/>
    <property type="evidence" value="ECO:0007669"/>
    <property type="project" value="UniProtKB-KW"/>
</dbReference>
<evidence type="ECO:0000259" key="16">
    <source>
        <dbReference type="PROSITE" id="PS00300"/>
    </source>
</evidence>
<evidence type="ECO:0000256" key="15">
    <source>
        <dbReference type="SAM" id="MobiDB-lite"/>
    </source>
</evidence>
<dbReference type="GO" id="GO:0006616">
    <property type="term" value="P:SRP-dependent cotranslational protein targeting to membrane, translocation"/>
    <property type="evidence" value="ECO:0007669"/>
    <property type="project" value="TreeGrafter"/>
</dbReference>
<dbReference type="GO" id="GO:0008312">
    <property type="term" value="F:7S RNA binding"/>
    <property type="evidence" value="ECO:0007669"/>
    <property type="project" value="InterPro"/>
</dbReference>
<dbReference type="EC" id="3.6.5.4" evidence="13"/>
<dbReference type="SMART" id="SM00962">
    <property type="entry name" value="SRP54"/>
    <property type="match status" value="1"/>
</dbReference>
<dbReference type="InterPro" id="IPR013822">
    <property type="entry name" value="Signal_recog_particl_SRP54_hlx"/>
</dbReference>
<evidence type="ECO:0000256" key="8">
    <source>
        <dbReference type="ARBA" id="ARBA00022884"/>
    </source>
</evidence>
<feature type="region of interest" description="Disordered" evidence="15">
    <location>
        <begin position="1"/>
        <end position="46"/>
    </location>
</feature>
<dbReference type="GO" id="GO:0005525">
    <property type="term" value="F:GTP binding"/>
    <property type="evidence" value="ECO:0007669"/>
    <property type="project" value="UniProtKB-KW"/>
</dbReference>
<evidence type="ECO:0000256" key="4">
    <source>
        <dbReference type="ARBA" id="ARBA00022490"/>
    </source>
</evidence>
<organism evidence="17 18">
    <name type="scientific">Rhizopus oryzae</name>
    <name type="common">Mucormycosis agent</name>
    <name type="synonym">Rhizopus arrhizus var. delemar</name>
    <dbReference type="NCBI Taxonomy" id="64495"/>
    <lineage>
        <taxon>Eukaryota</taxon>
        <taxon>Fungi</taxon>
        <taxon>Fungi incertae sedis</taxon>
        <taxon>Mucoromycota</taxon>
        <taxon>Mucoromycotina</taxon>
        <taxon>Mucoromycetes</taxon>
        <taxon>Mucorales</taxon>
        <taxon>Mucorineae</taxon>
        <taxon>Rhizopodaceae</taxon>
        <taxon>Rhizopus</taxon>
    </lineage>
</organism>
<dbReference type="InterPro" id="IPR027417">
    <property type="entry name" value="P-loop_NTPase"/>
</dbReference>
<dbReference type="GO" id="GO:0005829">
    <property type="term" value="C:cytosol"/>
    <property type="evidence" value="ECO:0007669"/>
    <property type="project" value="TreeGrafter"/>
</dbReference>
<evidence type="ECO:0000256" key="10">
    <source>
        <dbReference type="ARBA" id="ARBA00023135"/>
    </source>
</evidence>
<dbReference type="HAMAP" id="MF_00306">
    <property type="entry name" value="SRP54"/>
    <property type="match status" value="1"/>
</dbReference>
<dbReference type="InterPro" id="IPR003593">
    <property type="entry name" value="AAA+_ATPase"/>
</dbReference>
<evidence type="ECO:0000256" key="5">
    <source>
        <dbReference type="ARBA" id="ARBA00022741"/>
    </source>
</evidence>
<evidence type="ECO:0000256" key="12">
    <source>
        <dbReference type="ARBA" id="ARBA00034905"/>
    </source>
</evidence>
<dbReference type="AlphaFoldDB" id="A0A9P6XE47"/>
<dbReference type="Gene3D" id="3.40.50.300">
    <property type="entry name" value="P-loop containing nucleotide triphosphate hydrolases"/>
    <property type="match status" value="1"/>
</dbReference>
<reference evidence="17" key="1">
    <citation type="journal article" date="2020" name="Microb. Genom.">
        <title>Genetic diversity of clinical and environmental Mucorales isolates obtained from an investigation of mucormycosis cases among solid organ transplant recipients.</title>
        <authorList>
            <person name="Nguyen M.H."/>
            <person name="Kaul D."/>
            <person name="Muto C."/>
            <person name="Cheng S.J."/>
            <person name="Richter R.A."/>
            <person name="Bruno V.M."/>
            <person name="Liu G."/>
            <person name="Beyhan S."/>
            <person name="Sundermann A.J."/>
            <person name="Mounaud S."/>
            <person name="Pasculle A.W."/>
            <person name="Nierman W.C."/>
            <person name="Driscoll E."/>
            <person name="Cumbie R."/>
            <person name="Clancy C.J."/>
            <person name="Dupont C.L."/>
        </authorList>
    </citation>
    <scope>NUCLEOTIDE SEQUENCE</scope>
    <source>
        <strain evidence="17">GL11</strain>
    </source>
</reference>
<feature type="compositionally biased region" description="Basic and acidic residues" evidence="15">
    <location>
        <begin position="1"/>
        <end position="21"/>
    </location>
</feature>
<dbReference type="Gene3D" id="1.10.260.30">
    <property type="entry name" value="Signal recognition particle, SRP54 subunit, M-domain"/>
    <property type="match status" value="1"/>
</dbReference>
<dbReference type="NCBIfam" id="TIGR01425">
    <property type="entry name" value="SRP54_euk"/>
    <property type="match status" value="1"/>
</dbReference>
<evidence type="ECO:0000256" key="9">
    <source>
        <dbReference type="ARBA" id="ARBA00023134"/>
    </source>
</evidence>
<keyword evidence="10" id="KW-0733">Signal recognition particle</keyword>
<sequence>MLRRVDQQTKRTNENDVETKESLITNKTSKKGFGVSDKSLNTPPLLRSDSGLKLFKNTNSQEKKLQVFTDKPSNTTIPTKRTNSEVVSESKKKYASVERTARRREKDIEADYEPEGLDLDFTVFDDNLDESAYESTQDPYEEEFSTQRLFKQIQASSKTVIHPTETTDPSFPDTVEYGPPKEQEQPFVPEDPDTIVDMSVFTDFADLDGYELVHLFHEEEEDDFLNLSYSEDLNQLPLLLIDEDALEFSNESLLLSENELELGETQVDDFHIMVLADLGRKINSALSDLTKAPVIDEKVLDSLVKQICAALLASDVNVMLVQKLRTNIKKSVNLEELANSANKKRLIEKAVMDELSGLVDPQVEPYKPVKRRTNIFMMVGLQGAGKTTTCTKIASFYQRKGWKVALVCADTFRAGAFDQLKQNATKAKIPYYGSYTETDPVTIAVEGVEKFKAEKFEIIIVDTSGRHKQETELFEEMKQISSSVKPDTTIFVMDGTIGQAAESQAKAFKEAAGFGSIIITKMDGHAKGGGAISAVAATNSPIIFLGVGEHLQDMDRFEPKSFIRKVLGVQDMRDVIEHVQDSINLNDNKKLIKNIEKGQYSLRDMYEQFQQISKMGPLSKIMGAIPGMPAEMLAGAEQEGGKRMKRMMCIMDSMTDEELDGDDKPFKEMKRVIRVARGSGTTVCEVQEIIFQYTKFAEMVKSIGGKNGLMQNMQNMNNMDPRRMNNIAEMAKSFGMNPNQKDLMNAAKQMGNMFGGRGGGGVDDSMEGCFVMSPIGNTIVTVGEKMKIQWMGATTDEFEKISLIQMDGDQTPIVIASDVLAITNKITVDLPKDLVPSNDYYLMLGEPPNDCKSGNLRIIGITEASKIKKGESF</sequence>
<dbReference type="PANTHER" id="PTHR11564">
    <property type="entry name" value="SIGNAL RECOGNITION PARTICLE 54K PROTEIN SRP54"/>
    <property type="match status" value="1"/>
</dbReference>
<dbReference type="InterPro" id="IPR004125">
    <property type="entry name" value="Signal_recog_particle_SRP54_M"/>
</dbReference>
<keyword evidence="7" id="KW-0256">Endoplasmic reticulum</keyword>
<evidence type="ECO:0000256" key="3">
    <source>
        <dbReference type="ARBA" id="ARBA00005450"/>
    </source>
</evidence>
<keyword evidence="5" id="KW-0547">Nucleotide-binding</keyword>
<dbReference type="GO" id="GO:0005783">
    <property type="term" value="C:endoplasmic reticulum"/>
    <property type="evidence" value="ECO:0007669"/>
    <property type="project" value="UniProtKB-SubCell"/>
</dbReference>
<evidence type="ECO:0000313" key="17">
    <source>
        <dbReference type="EMBL" id="KAG1311323.1"/>
    </source>
</evidence>
<name>A0A9P6XE47_RHIOR</name>
<keyword evidence="18" id="KW-1185">Reference proteome</keyword>
<dbReference type="Proteomes" id="UP000716291">
    <property type="component" value="Unassembled WGS sequence"/>
</dbReference>
<dbReference type="InterPro" id="IPR006325">
    <property type="entry name" value="SRP54_euk"/>
</dbReference>
<keyword evidence="4" id="KW-0963">Cytoplasm</keyword>
<keyword evidence="8" id="KW-0694">RNA-binding</keyword>
<proteinExistence type="inferred from homology"/>
<dbReference type="InterPro" id="IPR022941">
    <property type="entry name" value="SRP54"/>
</dbReference>
<comment type="similarity">
    <text evidence="3">Belongs to the GTP-binding SRP family. SRP54 subfamily.</text>
</comment>
<accession>A0A9P6XE47</accession>
<dbReference type="InterPro" id="IPR036891">
    <property type="entry name" value="Signal_recog_part_SRP54_M_sf"/>
</dbReference>
<dbReference type="PANTHER" id="PTHR11564:SF5">
    <property type="entry name" value="SIGNAL RECOGNITION PARTICLE SUBUNIT SRP54"/>
    <property type="match status" value="1"/>
</dbReference>